<dbReference type="STRING" id="698762.SAMN00808754_1506"/>
<dbReference type="EMBL" id="LT838272">
    <property type="protein sequence ID" value="SMB96496.1"/>
    <property type="molecule type" value="Genomic_DNA"/>
</dbReference>
<dbReference type="Pfam" id="PF00437">
    <property type="entry name" value="T2SSE"/>
    <property type="match status" value="1"/>
</dbReference>
<gene>
    <name evidence="3" type="ORF">SAMN00808754_1506</name>
</gene>
<dbReference type="InterPro" id="IPR001482">
    <property type="entry name" value="T2SS/T4SS_dom"/>
</dbReference>
<evidence type="ECO:0000313" key="3">
    <source>
        <dbReference type="EMBL" id="SMB96496.1"/>
    </source>
</evidence>
<name>A0A1W1VT40_9FIRM</name>
<dbReference type="InterPro" id="IPR050921">
    <property type="entry name" value="T4SS_GSP_E_ATPase"/>
</dbReference>
<dbReference type="CDD" id="cd01130">
    <property type="entry name" value="VirB11-like_ATPase"/>
    <property type="match status" value="1"/>
</dbReference>
<evidence type="ECO:0000259" key="2">
    <source>
        <dbReference type="Pfam" id="PF00437"/>
    </source>
</evidence>
<dbReference type="InterPro" id="IPR027417">
    <property type="entry name" value="P-loop_NTPase"/>
</dbReference>
<reference evidence="3 4" key="1">
    <citation type="submission" date="2017-04" db="EMBL/GenBank/DDBJ databases">
        <authorList>
            <person name="Afonso C.L."/>
            <person name="Miller P.J."/>
            <person name="Scott M.A."/>
            <person name="Spackman E."/>
            <person name="Goraichik I."/>
            <person name="Dimitrov K.M."/>
            <person name="Suarez D.L."/>
            <person name="Swayne D.E."/>
        </authorList>
    </citation>
    <scope>NUCLEOTIDE SEQUENCE [LARGE SCALE GENOMIC DNA]</scope>
    <source>
        <strain evidence="3 4">ToBE</strain>
    </source>
</reference>
<dbReference type="PANTHER" id="PTHR30486:SF15">
    <property type="entry name" value="TYPE II_IV SECRETION SYSTEM ATPASE"/>
    <property type="match status" value="1"/>
</dbReference>
<evidence type="ECO:0000256" key="1">
    <source>
        <dbReference type="ARBA" id="ARBA00006611"/>
    </source>
</evidence>
<keyword evidence="4" id="KW-1185">Reference proteome</keyword>
<dbReference type="GO" id="GO:0016887">
    <property type="term" value="F:ATP hydrolysis activity"/>
    <property type="evidence" value="ECO:0007669"/>
    <property type="project" value="InterPro"/>
</dbReference>
<dbReference type="Gene3D" id="3.40.50.300">
    <property type="entry name" value="P-loop containing nucleotide triphosphate hydrolases"/>
    <property type="match status" value="1"/>
</dbReference>
<dbReference type="PANTHER" id="PTHR30486">
    <property type="entry name" value="TWITCHING MOTILITY PROTEIN PILT"/>
    <property type="match status" value="1"/>
</dbReference>
<protein>
    <submittedName>
        <fullName evidence="3">Pilus assembly protein CpaF</fullName>
    </submittedName>
</protein>
<dbReference type="OrthoDB" id="9810761at2"/>
<feature type="domain" description="Bacterial type II secretion system protein E" evidence="2">
    <location>
        <begin position="113"/>
        <end position="387"/>
    </location>
</feature>
<proteinExistence type="inferred from homology"/>
<dbReference type="Proteomes" id="UP000192569">
    <property type="component" value="Chromosome I"/>
</dbReference>
<dbReference type="Gene3D" id="3.30.450.380">
    <property type="match status" value="1"/>
</dbReference>
<dbReference type="SUPFAM" id="SSF52540">
    <property type="entry name" value="P-loop containing nucleoside triphosphate hydrolases"/>
    <property type="match status" value="1"/>
</dbReference>
<organism evidence="3 4">
    <name type="scientific">Thermanaeromonas toyohensis ToBE</name>
    <dbReference type="NCBI Taxonomy" id="698762"/>
    <lineage>
        <taxon>Bacteria</taxon>
        <taxon>Bacillati</taxon>
        <taxon>Bacillota</taxon>
        <taxon>Clostridia</taxon>
        <taxon>Neomoorellales</taxon>
        <taxon>Neomoorellaceae</taxon>
        <taxon>Thermanaeromonas</taxon>
    </lineage>
</organism>
<dbReference type="AlphaFoldDB" id="A0A1W1VT40"/>
<sequence length="453" mass="51264">MNLFLSQQHSLRRRLEEGWKQGGYGEGSPSLSDEELYSLLREPCSRMLRQKFTLQELASWRDPAQGERIRRAMELFVEDFLASYRDDQGRKPEVTMGQRRRVVDRLVSACLGYGPLERFFSDPMVMEVVVVRWDNVWLERGGERIRLPKEECFESEEHCRAVLERMLEGSGRQIDLANPRVDARLPDGSRLKAHIPPVAVDGTTITVRRFRKDITGEKLVELGTVSRELLHWLGECVRGRLNIVVSGGTASGKTTLCNVLAGFIPKHEWLVTIEDPAELQFDHPCVRRLEARPPNTEGKGEVTMLALLMDALRMHPDRIIVGEVRGPEAFLAINAMNTGHDGSLLTLHANSVRDALARMVNMVLMADTGLPYEAIVEQIRSALDLVVHVEQDREFRRRIVEVAEVLGSDAGSPGEFLLQPLWKFDRGSGTWQRVGSLTEAVRSRLARWGVNVE</sequence>
<comment type="similarity">
    <text evidence="1">Belongs to the GSP E family.</text>
</comment>
<evidence type="ECO:0000313" key="4">
    <source>
        <dbReference type="Proteomes" id="UP000192569"/>
    </source>
</evidence>
<accession>A0A1W1VT40</accession>
<dbReference type="RefSeq" id="WP_084665121.1">
    <property type="nucleotide sequence ID" value="NZ_LT838272.1"/>
</dbReference>